<sequence length="50" mass="5603">MKIVASFSKIKGRGISQLLLRTCKLCIHNRFHLNGCTLKTQTLLSQCNLA</sequence>
<protein>
    <submittedName>
        <fullName evidence="1">Uncharacterized protein</fullName>
    </submittedName>
</protein>
<proteinExistence type="predicted"/>
<reference evidence="1" key="1">
    <citation type="submission" date="2014-09" db="EMBL/GenBank/DDBJ databases">
        <authorList>
            <person name="Magalhaes I.L.F."/>
            <person name="Oliveira U."/>
            <person name="Santos F.R."/>
            <person name="Vidigal T.H.D.A."/>
            <person name="Brescovit A.D."/>
            <person name="Santos A.J."/>
        </authorList>
    </citation>
    <scope>NUCLEOTIDE SEQUENCE</scope>
    <source>
        <tissue evidence="1">Shoot tissue taken approximately 20 cm above the soil surface</tissue>
    </source>
</reference>
<dbReference type="AlphaFoldDB" id="A0A0A8ZDJ0"/>
<reference evidence="1" key="2">
    <citation type="journal article" date="2015" name="Data Brief">
        <title>Shoot transcriptome of the giant reed, Arundo donax.</title>
        <authorList>
            <person name="Barrero R.A."/>
            <person name="Guerrero F.D."/>
            <person name="Moolhuijzen P."/>
            <person name="Goolsby J.A."/>
            <person name="Tidwell J."/>
            <person name="Bellgard S.E."/>
            <person name="Bellgard M.I."/>
        </authorList>
    </citation>
    <scope>NUCLEOTIDE SEQUENCE</scope>
    <source>
        <tissue evidence="1">Shoot tissue taken approximately 20 cm above the soil surface</tissue>
    </source>
</reference>
<evidence type="ECO:0000313" key="1">
    <source>
        <dbReference type="EMBL" id="JAD37459.1"/>
    </source>
</evidence>
<dbReference type="EMBL" id="GBRH01260436">
    <property type="protein sequence ID" value="JAD37459.1"/>
    <property type="molecule type" value="Transcribed_RNA"/>
</dbReference>
<name>A0A0A8ZDJ0_ARUDO</name>
<organism evidence="1">
    <name type="scientific">Arundo donax</name>
    <name type="common">Giant reed</name>
    <name type="synonym">Donax arundinaceus</name>
    <dbReference type="NCBI Taxonomy" id="35708"/>
    <lineage>
        <taxon>Eukaryota</taxon>
        <taxon>Viridiplantae</taxon>
        <taxon>Streptophyta</taxon>
        <taxon>Embryophyta</taxon>
        <taxon>Tracheophyta</taxon>
        <taxon>Spermatophyta</taxon>
        <taxon>Magnoliopsida</taxon>
        <taxon>Liliopsida</taxon>
        <taxon>Poales</taxon>
        <taxon>Poaceae</taxon>
        <taxon>PACMAD clade</taxon>
        <taxon>Arundinoideae</taxon>
        <taxon>Arundineae</taxon>
        <taxon>Arundo</taxon>
    </lineage>
</organism>
<accession>A0A0A8ZDJ0</accession>